<accession>X1A6G1</accession>
<sequence length="101" mass="11606">RNNPIMKRMLKARYSQIVGTGATIEIHEQEKDYPIEKDELQKIVDRFWNQPRNGLGTNLYDLSVDLAVNGTIFLPAFVTEKTGDIMLALMPPWRMADIITE</sequence>
<feature type="non-terminal residue" evidence="1">
    <location>
        <position position="1"/>
    </location>
</feature>
<feature type="non-terminal residue" evidence="1">
    <location>
        <position position="101"/>
    </location>
</feature>
<proteinExistence type="predicted"/>
<dbReference type="AlphaFoldDB" id="X1A6G1"/>
<reference evidence="1" key="1">
    <citation type="journal article" date="2014" name="Front. Microbiol.">
        <title>High frequency of phylogenetically diverse reductive dehalogenase-homologous genes in deep subseafloor sedimentary metagenomes.</title>
        <authorList>
            <person name="Kawai M."/>
            <person name="Futagami T."/>
            <person name="Toyoda A."/>
            <person name="Takaki Y."/>
            <person name="Nishi S."/>
            <person name="Hori S."/>
            <person name="Arai W."/>
            <person name="Tsubouchi T."/>
            <person name="Morono Y."/>
            <person name="Uchiyama I."/>
            <person name="Ito T."/>
            <person name="Fujiyama A."/>
            <person name="Inagaki F."/>
            <person name="Takami H."/>
        </authorList>
    </citation>
    <scope>NUCLEOTIDE SEQUENCE</scope>
    <source>
        <strain evidence="1">Expedition CK06-06</strain>
    </source>
</reference>
<dbReference type="EMBL" id="BART01014803">
    <property type="protein sequence ID" value="GAG77329.1"/>
    <property type="molecule type" value="Genomic_DNA"/>
</dbReference>
<protein>
    <submittedName>
        <fullName evidence="1">Uncharacterized protein</fullName>
    </submittedName>
</protein>
<name>X1A6G1_9ZZZZ</name>
<organism evidence="1">
    <name type="scientific">marine sediment metagenome</name>
    <dbReference type="NCBI Taxonomy" id="412755"/>
    <lineage>
        <taxon>unclassified sequences</taxon>
        <taxon>metagenomes</taxon>
        <taxon>ecological metagenomes</taxon>
    </lineage>
</organism>
<gene>
    <name evidence="1" type="ORF">S01H4_29207</name>
</gene>
<evidence type="ECO:0000313" key="1">
    <source>
        <dbReference type="EMBL" id="GAG77329.1"/>
    </source>
</evidence>
<comment type="caution">
    <text evidence="1">The sequence shown here is derived from an EMBL/GenBank/DDBJ whole genome shotgun (WGS) entry which is preliminary data.</text>
</comment>